<organism evidence="12 13">
    <name type="scientific">Sulfurihydrogenibium yellowstonense SS-5</name>
    <dbReference type="NCBI Taxonomy" id="432331"/>
    <lineage>
        <taxon>Bacteria</taxon>
        <taxon>Pseudomonadati</taxon>
        <taxon>Aquificota</taxon>
        <taxon>Aquificia</taxon>
        <taxon>Aquificales</taxon>
        <taxon>Hydrogenothermaceae</taxon>
        <taxon>Sulfurihydrogenibium</taxon>
    </lineage>
</organism>
<feature type="domain" description="RecF/RecN/SMC N-terminal" evidence="11">
    <location>
        <begin position="1"/>
        <end position="481"/>
    </location>
</feature>
<dbReference type="GO" id="GO:0009432">
    <property type="term" value="P:SOS response"/>
    <property type="evidence" value="ECO:0007669"/>
    <property type="project" value="TreeGrafter"/>
</dbReference>
<comment type="similarity">
    <text evidence="2 9">Belongs to the RecN family.</text>
</comment>
<evidence type="ECO:0000256" key="10">
    <source>
        <dbReference type="SAM" id="Coils"/>
    </source>
</evidence>
<dbReference type="InterPro" id="IPR027417">
    <property type="entry name" value="P-loop_NTPase"/>
</dbReference>
<gene>
    <name evidence="12" type="primary">recN</name>
    <name evidence="12" type="ORF">SULYE_0624</name>
</gene>
<dbReference type="EMBL" id="ABZS01000046">
    <property type="protein sequence ID" value="EEP60860.1"/>
    <property type="molecule type" value="Genomic_DNA"/>
</dbReference>
<evidence type="ECO:0000313" key="12">
    <source>
        <dbReference type="EMBL" id="EEP60860.1"/>
    </source>
</evidence>
<evidence type="ECO:0000256" key="8">
    <source>
        <dbReference type="ARBA" id="ARBA00033408"/>
    </source>
</evidence>
<comment type="function">
    <text evidence="1 9">May be involved in recombinational repair of damaged DNA.</text>
</comment>
<keyword evidence="5 9" id="KW-0227">DNA damage</keyword>
<dbReference type="InterPro" id="IPR003395">
    <property type="entry name" value="RecF/RecN/SMC_N"/>
</dbReference>
<dbReference type="InterPro" id="IPR004604">
    <property type="entry name" value="DNA_recomb/repair_RecN"/>
</dbReference>
<dbReference type="Pfam" id="PF02463">
    <property type="entry name" value="SMC_N"/>
    <property type="match status" value="1"/>
</dbReference>
<comment type="caution">
    <text evidence="12">The sequence shown here is derived from an EMBL/GenBank/DDBJ whole genome shotgun (WGS) entry which is preliminary data.</text>
</comment>
<evidence type="ECO:0000259" key="11">
    <source>
        <dbReference type="Pfam" id="PF02463"/>
    </source>
</evidence>
<proteinExistence type="inferred from homology"/>
<dbReference type="Gene3D" id="3.40.50.300">
    <property type="entry name" value="P-loop containing nucleotide triphosphate hydrolases"/>
    <property type="match status" value="2"/>
</dbReference>
<dbReference type="PIRSF" id="PIRSF003128">
    <property type="entry name" value="RecN"/>
    <property type="match status" value="1"/>
</dbReference>
<keyword evidence="7 9" id="KW-0234">DNA repair</keyword>
<evidence type="ECO:0000256" key="1">
    <source>
        <dbReference type="ARBA" id="ARBA00003618"/>
    </source>
</evidence>
<protein>
    <recommendedName>
        <fullName evidence="3 9">DNA repair protein RecN</fullName>
    </recommendedName>
    <alternativeName>
        <fullName evidence="8 9">Recombination protein N</fullName>
    </alternativeName>
</protein>
<dbReference type="GO" id="GO:0005524">
    <property type="term" value="F:ATP binding"/>
    <property type="evidence" value="ECO:0007669"/>
    <property type="project" value="UniProtKB-KW"/>
</dbReference>
<dbReference type="PANTHER" id="PTHR11059:SF0">
    <property type="entry name" value="DNA REPAIR PROTEIN RECN"/>
    <property type="match status" value="1"/>
</dbReference>
<sequence>MLSEIRIKKFLYLKDIEISLSDRLNVFTGETGVGKSLIIDAISFVLGERGSFEKNDYVELMFEADNQYAEDGILILARQVKNGKNIYYLNGRKVVKSIIDEISQNLIEIHGQHASQKLFDADYQREIFDKFAKVEDKLEEFQKLYSEYIKVKKEYEDILSKQAENQRKIDFLTFQINELSSANIKPGEKHKLEEEYKYLSNIALIKEVVELSKSVLSVQDNSVLSNLSLVIKNISKISDLSENLNKVLQNLEEAKTLIEDAFYKLEDTDFYADDYKLREIEERLNLINNLERKYHVEADEMPNLLDSLNDELSTLINLEDKLPELEERLKTLENKINQLADEISSIRKSKVSEFEDLVVEGLKDLAFKTPIFKVKIEEKPIDKYGKDKITFYFSANLGFEPRPLSEVASGGEISRISLILKLISKKSVKTLIFDEIDTGIGGKTAIEMAKKLKELSKDFQVILITHLPQIAVVGDRHFYISKEIEDGKTVAKVSLLEEDRSHEIARMLTGMIDENSLSLAKQLLKEGEKWTR</sequence>
<dbReference type="GO" id="GO:0043590">
    <property type="term" value="C:bacterial nucleoid"/>
    <property type="evidence" value="ECO:0007669"/>
    <property type="project" value="TreeGrafter"/>
</dbReference>
<dbReference type="GO" id="GO:0006310">
    <property type="term" value="P:DNA recombination"/>
    <property type="evidence" value="ECO:0007669"/>
    <property type="project" value="InterPro"/>
</dbReference>
<evidence type="ECO:0000256" key="2">
    <source>
        <dbReference type="ARBA" id="ARBA00009441"/>
    </source>
</evidence>
<keyword evidence="4" id="KW-0547">Nucleotide-binding</keyword>
<evidence type="ECO:0000256" key="6">
    <source>
        <dbReference type="ARBA" id="ARBA00022840"/>
    </source>
</evidence>
<evidence type="ECO:0000256" key="4">
    <source>
        <dbReference type="ARBA" id="ARBA00022741"/>
    </source>
</evidence>
<dbReference type="SUPFAM" id="SSF52540">
    <property type="entry name" value="P-loop containing nucleoside triphosphate hydrolases"/>
    <property type="match status" value="1"/>
</dbReference>
<keyword evidence="10" id="KW-0175">Coiled coil</keyword>
<reference evidence="12 13" key="1">
    <citation type="submission" date="2009-04" db="EMBL/GenBank/DDBJ databases">
        <authorList>
            <person name="Reysenbach A.-L."/>
            <person name="Heidelberg J.F."/>
            <person name="Nelson W.C."/>
        </authorList>
    </citation>
    <scope>NUCLEOTIDE SEQUENCE [LARGE SCALE GENOMIC DNA]</scope>
    <source>
        <strain evidence="12 13">SS-5</strain>
    </source>
</reference>
<dbReference type="RefSeq" id="WP_007546325.1">
    <property type="nucleotide sequence ID" value="NZ_ABZS01000046.1"/>
</dbReference>
<dbReference type="AlphaFoldDB" id="C4FJ82"/>
<accession>C4FJ82</accession>
<evidence type="ECO:0000256" key="9">
    <source>
        <dbReference type="PIRNR" id="PIRNR003128"/>
    </source>
</evidence>
<dbReference type="NCBIfam" id="TIGR00634">
    <property type="entry name" value="recN"/>
    <property type="match status" value="1"/>
</dbReference>
<dbReference type="CDD" id="cd03241">
    <property type="entry name" value="ABC_RecN"/>
    <property type="match status" value="1"/>
</dbReference>
<evidence type="ECO:0000313" key="13">
    <source>
        <dbReference type="Proteomes" id="UP000005540"/>
    </source>
</evidence>
<dbReference type="Proteomes" id="UP000005540">
    <property type="component" value="Unassembled WGS sequence"/>
</dbReference>
<dbReference type="GO" id="GO:0006281">
    <property type="term" value="P:DNA repair"/>
    <property type="evidence" value="ECO:0007669"/>
    <property type="project" value="UniProtKB-KW"/>
</dbReference>
<keyword evidence="6" id="KW-0067">ATP-binding</keyword>
<feature type="coiled-coil region" evidence="10">
    <location>
        <begin position="308"/>
        <end position="349"/>
    </location>
</feature>
<evidence type="ECO:0000256" key="5">
    <source>
        <dbReference type="ARBA" id="ARBA00022763"/>
    </source>
</evidence>
<name>C4FJ82_9AQUI</name>
<dbReference type="PANTHER" id="PTHR11059">
    <property type="entry name" value="DNA REPAIR PROTEIN RECN"/>
    <property type="match status" value="1"/>
</dbReference>
<evidence type="ECO:0000256" key="3">
    <source>
        <dbReference type="ARBA" id="ARBA00021315"/>
    </source>
</evidence>
<keyword evidence="13" id="KW-1185">Reference proteome</keyword>
<dbReference type="OrthoDB" id="9806954at2"/>
<feature type="coiled-coil region" evidence="10">
    <location>
        <begin position="234"/>
        <end position="261"/>
    </location>
</feature>
<evidence type="ECO:0000256" key="7">
    <source>
        <dbReference type="ARBA" id="ARBA00023204"/>
    </source>
</evidence>